<dbReference type="EMBL" id="SDPB01000001">
    <property type="protein sequence ID" value="TPH25817.1"/>
    <property type="molecule type" value="Genomic_DNA"/>
</dbReference>
<gene>
    <name evidence="12" type="primary">galM</name>
    <name evidence="12" type="ORF">EUX48_01315</name>
</gene>
<evidence type="ECO:0000256" key="4">
    <source>
        <dbReference type="ARBA" id="ARBA00013185"/>
    </source>
</evidence>
<comment type="caution">
    <text evidence="12">The sequence shown here is derived from an EMBL/GenBank/DDBJ whole genome shotgun (WGS) entry which is preliminary data.</text>
</comment>
<dbReference type="PROSITE" id="PS00545">
    <property type="entry name" value="ALDOSE_1_EPIMERASE"/>
    <property type="match status" value="1"/>
</dbReference>
<accession>A0A502M2N1</accession>
<feature type="active site" description="Proton donor" evidence="9">
    <location>
        <position position="172"/>
    </location>
</feature>
<reference evidence="12 13" key="1">
    <citation type="submission" date="2019-01" db="EMBL/GenBank/DDBJ databases">
        <title>Comparative genomic analysis identifies haemin-independent Haemophilus haemolyticus: a formal re-classification of Haemophilus intermedius.</title>
        <authorList>
            <person name="Harris T.M."/>
            <person name="Price E.P."/>
            <person name="Sarovich D.S."/>
            <person name="Norskov-Lauritsen N."/>
            <person name="Beissbarth J."/>
            <person name="Chang A.B."/>
            <person name="Smith-Vaughan H.C."/>
        </authorList>
    </citation>
    <scope>NUCLEOTIDE SEQUENCE [LARGE SCALE GENOMIC DNA]</scope>
    <source>
        <strain evidence="12 13">60824 B Hi-4</strain>
    </source>
</reference>
<dbReference type="GO" id="GO:0033499">
    <property type="term" value="P:galactose catabolic process via UDP-galactose, Leloir pathway"/>
    <property type="evidence" value="ECO:0007669"/>
    <property type="project" value="TreeGrafter"/>
</dbReference>
<sequence length="345" mass="38827">MLEQTTFNAPDGAPYQLITLQNENGMHVQFMDWGATWISCKVPVNSTLREVLLGCKVEDYPTHQSYLGASVGRYANRIANAQFELNGELIQLISNQGKHQLHGGEGFDKHRWKIQECGENFVCFSLHSEHGDQGFPGNVDVSVTYTLTDDNSVKIEYAGMCDKDTALNLTNHAYFNLENAEQGSDVREHTLRLNADFYLPVDNEGIPNSPLKHVVNTSFDFRIAKCIKQDFLQGDQQATKGYDHSFIVNKAWQKPCVLLTSPTGDLSLEVRTSQAALQVYTGNYLAGTPTRNGELYADFSGVALETQCLPDTPNHPEWQNYGGIQKAGERYYQWTEFKFLKSNNY</sequence>
<dbReference type="InterPro" id="IPR015443">
    <property type="entry name" value="Aldose_1-epimerase"/>
</dbReference>
<evidence type="ECO:0000256" key="2">
    <source>
        <dbReference type="ARBA" id="ARBA00005028"/>
    </source>
</evidence>
<evidence type="ECO:0000256" key="9">
    <source>
        <dbReference type="PIRSR" id="PIRSR005096-1"/>
    </source>
</evidence>
<dbReference type="UniPathway" id="UPA00242"/>
<dbReference type="Gene3D" id="2.70.98.10">
    <property type="match status" value="1"/>
</dbReference>
<organism evidence="12 13">
    <name type="scientific">Haemophilus haemolyticus</name>
    <dbReference type="NCBI Taxonomy" id="726"/>
    <lineage>
        <taxon>Bacteria</taxon>
        <taxon>Pseudomonadati</taxon>
        <taxon>Pseudomonadota</taxon>
        <taxon>Gammaproteobacteria</taxon>
        <taxon>Pasteurellales</taxon>
        <taxon>Pasteurellaceae</taxon>
        <taxon>Haemophilus</taxon>
    </lineage>
</organism>
<evidence type="ECO:0000256" key="6">
    <source>
        <dbReference type="ARBA" id="ARBA00023235"/>
    </source>
</evidence>
<dbReference type="NCBIfam" id="TIGR02636">
    <property type="entry name" value="galM_Leloir"/>
    <property type="match status" value="1"/>
</dbReference>
<protein>
    <recommendedName>
        <fullName evidence="5 8">Aldose 1-epimerase</fullName>
        <ecNumber evidence="4 8">5.1.3.3</ecNumber>
    </recommendedName>
</protein>
<feature type="binding site" evidence="11">
    <location>
        <begin position="76"/>
        <end position="77"/>
    </location>
    <ligand>
        <name>beta-D-galactose</name>
        <dbReference type="ChEBI" id="CHEBI:27667"/>
    </ligand>
</feature>
<proteinExistence type="inferred from homology"/>
<dbReference type="EC" id="5.1.3.3" evidence="4 8"/>
<dbReference type="InterPro" id="IPR018052">
    <property type="entry name" value="Ald1_epimerase_CS"/>
</dbReference>
<feature type="active site" description="Proton acceptor" evidence="9">
    <location>
        <position position="305"/>
    </location>
</feature>
<dbReference type="NCBIfam" id="NF008277">
    <property type="entry name" value="PRK11055.1"/>
    <property type="match status" value="1"/>
</dbReference>
<dbReference type="GO" id="GO:0005737">
    <property type="term" value="C:cytoplasm"/>
    <property type="evidence" value="ECO:0007669"/>
    <property type="project" value="TreeGrafter"/>
</dbReference>
<name>A0A502M2N1_HAEHA</name>
<dbReference type="Pfam" id="PF01263">
    <property type="entry name" value="Aldose_epim"/>
    <property type="match status" value="1"/>
</dbReference>
<keyword evidence="6 8" id="KW-0413">Isomerase</keyword>
<dbReference type="InterPro" id="IPR008183">
    <property type="entry name" value="Aldose_1/G6P_1-epimerase"/>
</dbReference>
<dbReference type="RefSeq" id="WP_140534456.1">
    <property type="nucleotide sequence ID" value="NZ_SDPB01000001.1"/>
</dbReference>
<comment type="catalytic activity">
    <reaction evidence="1 8">
        <text>alpha-D-glucose = beta-D-glucose</text>
        <dbReference type="Rhea" id="RHEA:10264"/>
        <dbReference type="ChEBI" id="CHEBI:15903"/>
        <dbReference type="ChEBI" id="CHEBI:17925"/>
        <dbReference type="EC" id="5.1.3.3"/>
    </reaction>
</comment>
<dbReference type="GO" id="GO:0004034">
    <property type="term" value="F:aldose 1-epimerase activity"/>
    <property type="evidence" value="ECO:0007669"/>
    <property type="project" value="UniProtKB-EC"/>
</dbReference>
<dbReference type="InterPro" id="IPR047215">
    <property type="entry name" value="Galactose_mutarotase-like"/>
</dbReference>
<evidence type="ECO:0000256" key="5">
    <source>
        <dbReference type="ARBA" id="ARBA00014165"/>
    </source>
</evidence>
<evidence type="ECO:0000313" key="13">
    <source>
        <dbReference type="Proteomes" id="UP000316888"/>
    </source>
</evidence>
<feature type="binding site" evidence="10">
    <location>
        <position position="243"/>
    </location>
    <ligand>
        <name>beta-D-galactose</name>
        <dbReference type="ChEBI" id="CHEBI:27667"/>
    </ligand>
</feature>
<dbReference type="GO" id="GO:0030246">
    <property type="term" value="F:carbohydrate binding"/>
    <property type="evidence" value="ECO:0007669"/>
    <property type="project" value="InterPro"/>
</dbReference>
<comment type="pathway">
    <text evidence="2 8">Carbohydrate metabolism; hexose metabolism.</text>
</comment>
<dbReference type="GO" id="GO:0006006">
    <property type="term" value="P:glucose metabolic process"/>
    <property type="evidence" value="ECO:0007669"/>
    <property type="project" value="TreeGrafter"/>
</dbReference>
<dbReference type="InterPro" id="IPR011013">
    <property type="entry name" value="Gal_mutarotase_sf_dom"/>
</dbReference>
<evidence type="ECO:0000256" key="8">
    <source>
        <dbReference type="PIRNR" id="PIRNR005096"/>
    </source>
</evidence>
<evidence type="ECO:0000256" key="11">
    <source>
        <dbReference type="PIRSR" id="PIRSR005096-3"/>
    </source>
</evidence>
<dbReference type="PANTHER" id="PTHR10091:SF0">
    <property type="entry name" value="GALACTOSE MUTAROTASE"/>
    <property type="match status" value="1"/>
</dbReference>
<evidence type="ECO:0000313" key="12">
    <source>
        <dbReference type="EMBL" id="TPH25817.1"/>
    </source>
</evidence>
<dbReference type="PIRSF" id="PIRSF005096">
    <property type="entry name" value="GALM"/>
    <property type="match status" value="1"/>
</dbReference>
<dbReference type="InterPro" id="IPR013458">
    <property type="entry name" value="Ald_epimerase_bac"/>
</dbReference>
<dbReference type="InterPro" id="IPR014718">
    <property type="entry name" value="GH-type_carb-bd"/>
</dbReference>
<evidence type="ECO:0000256" key="3">
    <source>
        <dbReference type="ARBA" id="ARBA00006206"/>
    </source>
</evidence>
<evidence type="ECO:0000256" key="1">
    <source>
        <dbReference type="ARBA" id="ARBA00001614"/>
    </source>
</evidence>
<feature type="binding site" evidence="11">
    <location>
        <begin position="172"/>
        <end position="174"/>
    </location>
    <ligand>
        <name>beta-D-galactose</name>
        <dbReference type="ChEBI" id="CHEBI:27667"/>
    </ligand>
</feature>
<dbReference type="Proteomes" id="UP000316888">
    <property type="component" value="Unassembled WGS sequence"/>
</dbReference>
<comment type="similarity">
    <text evidence="3 8">Belongs to the aldose epimerase family.</text>
</comment>
<dbReference type="PANTHER" id="PTHR10091">
    <property type="entry name" value="ALDOSE-1-EPIMERASE"/>
    <property type="match status" value="1"/>
</dbReference>
<evidence type="ECO:0000256" key="10">
    <source>
        <dbReference type="PIRSR" id="PIRSR005096-2"/>
    </source>
</evidence>
<dbReference type="SUPFAM" id="SSF74650">
    <property type="entry name" value="Galactose mutarotase-like"/>
    <property type="match status" value="1"/>
</dbReference>
<dbReference type="AlphaFoldDB" id="A0A502M2N1"/>
<dbReference type="CDD" id="cd09019">
    <property type="entry name" value="galactose_mutarotase_like"/>
    <property type="match status" value="1"/>
</dbReference>
<keyword evidence="7 8" id="KW-0119">Carbohydrate metabolism</keyword>
<evidence type="ECO:0000256" key="7">
    <source>
        <dbReference type="ARBA" id="ARBA00023277"/>
    </source>
</evidence>